<dbReference type="GO" id="GO:0005524">
    <property type="term" value="F:ATP binding"/>
    <property type="evidence" value="ECO:0007669"/>
    <property type="project" value="UniProtKB-KW"/>
</dbReference>
<dbReference type="PROSITE" id="PS00211">
    <property type="entry name" value="ABC_TRANSPORTER_1"/>
    <property type="match status" value="1"/>
</dbReference>
<dbReference type="OrthoDB" id="9782239at2"/>
<evidence type="ECO:0000313" key="5">
    <source>
        <dbReference type="EMBL" id="AWN81371.1"/>
    </source>
</evidence>
<keyword evidence="3 5" id="KW-0067">ATP-binding</keyword>
<dbReference type="Proteomes" id="UP000245872">
    <property type="component" value="Chromosome"/>
</dbReference>
<evidence type="ECO:0000313" key="6">
    <source>
        <dbReference type="Proteomes" id="UP000245872"/>
    </source>
</evidence>
<dbReference type="InterPro" id="IPR027417">
    <property type="entry name" value="P-loop_NTPase"/>
</dbReference>
<keyword evidence="1" id="KW-0813">Transport</keyword>
<evidence type="ECO:0000256" key="1">
    <source>
        <dbReference type="ARBA" id="ARBA00022448"/>
    </source>
</evidence>
<keyword evidence="2" id="KW-0547">Nucleotide-binding</keyword>
<evidence type="ECO:0000256" key="2">
    <source>
        <dbReference type="ARBA" id="ARBA00022741"/>
    </source>
</evidence>
<dbReference type="GO" id="GO:0016887">
    <property type="term" value="F:ATP hydrolysis activity"/>
    <property type="evidence" value="ECO:0007669"/>
    <property type="project" value="InterPro"/>
</dbReference>
<keyword evidence="6" id="KW-1185">Reference proteome</keyword>
<dbReference type="Gene3D" id="3.40.50.300">
    <property type="entry name" value="P-loop containing nucleotide triphosphate hydrolases"/>
    <property type="match status" value="1"/>
</dbReference>
<accession>A0A2Z3L7D2</accession>
<gene>
    <name evidence="5" type="primary">mkl</name>
    <name evidence="5" type="ORF">DK880_00033</name>
</gene>
<dbReference type="InterPro" id="IPR003439">
    <property type="entry name" value="ABC_transporter-like_ATP-bd"/>
</dbReference>
<dbReference type="SMART" id="SM00382">
    <property type="entry name" value="AAA"/>
    <property type="match status" value="1"/>
</dbReference>
<dbReference type="AlphaFoldDB" id="A0A2Z3L7D2"/>
<dbReference type="EMBL" id="CP029619">
    <property type="protein sequence ID" value="AWN81371.1"/>
    <property type="molecule type" value="Genomic_DNA"/>
</dbReference>
<dbReference type="RefSeq" id="WP_109996837.1">
    <property type="nucleotide sequence ID" value="NZ_CP029619.1"/>
</dbReference>
<dbReference type="InterPro" id="IPR017871">
    <property type="entry name" value="ABC_transporter-like_CS"/>
</dbReference>
<name>A0A2Z3L7D2_9BACT</name>
<dbReference type="Pfam" id="PF00005">
    <property type="entry name" value="ABC_tran"/>
    <property type="match status" value="1"/>
</dbReference>
<reference evidence="5 6" key="1">
    <citation type="submission" date="2018-05" db="EMBL/GenBank/DDBJ databases">
        <title>Candidatus Cardinium hertigii Genome Assembly.</title>
        <authorList>
            <person name="Showmaker K.C."/>
            <person name="Walden K.O."/>
            <person name="Fields C.J."/>
            <person name="Lambert K.N."/>
            <person name="Hudson M.E."/>
        </authorList>
    </citation>
    <scope>NUCLEOTIDE SEQUENCE [LARGE SCALE GENOMIC DNA]</scope>
    <source>
        <strain evidence="6">cHgTN10</strain>
    </source>
</reference>
<dbReference type="SUPFAM" id="SSF52540">
    <property type="entry name" value="P-loop containing nucleoside triphosphate hydrolases"/>
    <property type="match status" value="1"/>
</dbReference>
<sequence>MISFENISKSFNNKIILDHISGHFQAGQMSLIIGASGSGKSLLVKCLVGLLMPDQGQALFDNRDLIYGSKPLQTEIRREIGMLFQGGALFDSQTIEENVRFPLDALTDMPLAEKKDRVNECLEQVGLADVQRKMPNELSGGMKKRAGIARAIVTHPKYLFCDEPNSGLDPQTALKIDELIAEITYTYRTTTVVVTHDMNTILSLGDFILFLHQAKKTWEGSSKAILHTDVISLQNFLFVGKFKTFLCSSM</sequence>
<dbReference type="KEGG" id="cher:DK880_00033"/>
<evidence type="ECO:0000259" key="4">
    <source>
        <dbReference type="PROSITE" id="PS50893"/>
    </source>
</evidence>
<protein>
    <submittedName>
        <fullName evidence="5">Putative ribonucleotide transport ATP-binding protein mkl</fullName>
    </submittedName>
</protein>
<dbReference type="InterPro" id="IPR003593">
    <property type="entry name" value="AAA+_ATPase"/>
</dbReference>
<dbReference type="PANTHER" id="PTHR43023">
    <property type="entry name" value="PROTEIN TRIGALACTOSYLDIACYLGLYCEROL 3, CHLOROPLASTIC"/>
    <property type="match status" value="1"/>
</dbReference>
<dbReference type="PROSITE" id="PS50893">
    <property type="entry name" value="ABC_TRANSPORTER_2"/>
    <property type="match status" value="1"/>
</dbReference>
<feature type="domain" description="ABC transporter" evidence="4">
    <location>
        <begin position="2"/>
        <end position="238"/>
    </location>
</feature>
<evidence type="ECO:0000256" key="3">
    <source>
        <dbReference type="ARBA" id="ARBA00022840"/>
    </source>
</evidence>
<dbReference type="PANTHER" id="PTHR43023:SF6">
    <property type="entry name" value="INTERMEMBRANE PHOSPHOLIPID TRANSPORT SYSTEM ATP-BINDING PROTEIN MLAF"/>
    <property type="match status" value="1"/>
</dbReference>
<organism evidence="5 6">
    <name type="scientific">Candidatus Cardinium hertigii</name>
    <dbReference type="NCBI Taxonomy" id="247481"/>
    <lineage>
        <taxon>Bacteria</taxon>
        <taxon>Pseudomonadati</taxon>
        <taxon>Bacteroidota</taxon>
        <taxon>Cytophagia</taxon>
        <taxon>Cytophagales</taxon>
        <taxon>Amoebophilaceae</taxon>
        <taxon>Candidatus Cardinium</taxon>
    </lineage>
</organism>
<proteinExistence type="predicted"/>